<evidence type="ECO:0000313" key="3">
    <source>
        <dbReference type="RefSeq" id="XP_023931642.1"/>
    </source>
</evidence>
<feature type="compositionally biased region" description="Basic and acidic residues" evidence="1">
    <location>
        <begin position="98"/>
        <end position="114"/>
    </location>
</feature>
<sequence length="213" mass="23848">MVPPKGMPRMEGPQTADRMRFDGQPPHDKNRFRFEEHRPQGPRYDTAIRPQCDGLPRGSGPTRFDGLPHRYDGRNNGQRFDGGPRDDCVRMNGPRFDGGPKMDHCRFDNPRMDNMRFSGPRMDGPRFDGPRMEGNDLGPCHWNSGPRFDRPPRMNGQPVFDGPPRMPFDGPCVNGPPTTPDGPPRMNGPSFAGPGFSSFVGPFNGNRPGFEVK</sequence>
<dbReference type="AlphaFoldDB" id="A0A2R2MNL9"/>
<keyword evidence="2" id="KW-1185">Reference proteome</keyword>
<dbReference type="GeneID" id="112041256"/>
<accession>A0A2R2MNL9</accession>
<feature type="compositionally biased region" description="Basic and acidic residues" evidence="1">
    <location>
        <begin position="17"/>
        <end position="39"/>
    </location>
</feature>
<name>A0A2R2MNL9_LINAN</name>
<evidence type="ECO:0000256" key="1">
    <source>
        <dbReference type="SAM" id="MobiDB-lite"/>
    </source>
</evidence>
<evidence type="ECO:0000313" key="2">
    <source>
        <dbReference type="Proteomes" id="UP000085678"/>
    </source>
</evidence>
<feature type="region of interest" description="Disordered" evidence="1">
    <location>
        <begin position="1"/>
        <end position="213"/>
    </location>
</feature>
<dbReference type="KEGG" id="lak:112041256"/>
<proteinExistence type="predicted"/>
<reference evidence="3" key="1">
    <citation type="submission" date="2025-08" db="UniProtKB">
        <authorList>
            <consortium name="RefSeq"/>
        </authorList>
    </citation>
    <scope>IDENTIFICATION</scope>
    <source>
        <tissue evidence="3">Gonads</tissue>
    </source>
</reference>
<feature type="compositionally biased region" description="Basic and acidic residues" evidence="1">
    <location>
        <begin position="123"/>
        <end position="134"/>
    </location>
</feature>
<dbReference type="InParanoid" id="A0A2R2MNL9"/>
<organism evidence="2 3">
    <name type="scientific">Lingula anatina</name>
    <name type="common">Brachiopod</name>
    <name type="synonym">Lingula unguis</name>
    <dbReference type="NCBI Taxonomy" id="7574"/>
    <lineage>
        <taxon>Eukaryota</taxon>
        <taxon>Metazoa</taxon>
        <taxon>Spiralia</taxon>
        <taxon>Lophotrochozoa</taxon>
        <taxon>Brachiopoda</taxon>
        <taxon>Linguliformea</taxon>
        <taxon>Lingulata</taxon>
        <taxon>Lingulida</taxon>
        <taxon>Linguloidea</taxon>
        <taxon>Lingulidae</taxon>
        <taxon>Lingula</taxon>
    </lineage>
</organism>
<dbReference type="RefSeq" id="XP_023931642.1">
    <property type="nucleotide sequence ID" value="XM_024075874.1"/>
</dbReference>
<protein>
    <submittedName>
        <fullName evidence="3">Pre-mRNA cleavage complex 2 protein Pcf11-like</fullName>
    </submittedName>
</protein>
<dbReference type="Proteomes" id="UP000085678">
    <property type="component" value="Unplaced"/>
</dbReference>
<gene>
    <name evidence="3" type="primary">LOC112041256</name>
</gene>